<accession>A0A5N5DN04</accession>
<dbReference type="AlphaFoldDB" id="A0A5N5DN04"/>
<proteinExistence type="predicted"/>
<evidence type="ECO:0000313" key="3">
    <source>
        <dbReference type="EMBL" id="KAB2578204.1"/>
    </source>
</evidence>
<keyword evidence="2" id="KW-0732">Signal</keyword>
<gene>
    <name evidence="3" type="primary">sraP_0</name>
    <name evidence="3" type="ORF">DBV05_g3123</name>
</gene>
<feature type="region of interest" description="Disordered" evidence="1">
    <location>
        <begin position="564"/>
        <end position="590"/>
    </location>
</feature>
<feature type="compositionally biased region" description="Low complexity" evidence="1">
    <location>
        <begin position="222"/>
        <end position="237"/>
    </location>
</feature>
<comment type="caution">
    <text evidence="3">The sequence shown here is derived from an EMBL/GenBank/DDBJ whole genome shotgun (WGS) entry which is preliminary data.</text>
</comment>
<feature type="compositionally biased region" description="Low complexity" evidence="1">
    <location>
        <begin position="319"/>
        <end position="335"/>
    </location>
</feature>
<name>A0A5N5DN04_9PEZI</name>
<feature type="region of interest" description="Disordered" evidence="1">
    <location>
        <begin position="192"/>
        <end position="375"/>
    </location>
</feature>
<evidence type="ECO:0000256" key="2">
    <source>
        <dbReference type="SAM" id="SignalP"/>
    </source>
</evidence>
<protein>
    <submittedName>
        <fullName evidence="3">Serine-rich adhesin</fullName>
    </submittedName>
</protein>
<feature type="compositionally biased region" description="Low complexity" evidence="1">
    <location>
        <begin position="362"/>
        <end position="375"/>
    </location>
</feature>
<feature type="compositionally biased region" description="Low complexity" evidence="1">
    <location>
        <begin position="299"/>
        <end position="312"/>
    </location>
</feature>
<reference evidence="3 4" key="1">
    <citation type="journal article" date="2019" name="Sci. Rep.">
        <title>A multi-omics analysis of the grapevine pathogen Lasiodiplodia theobromae reveals that temperature affects the expression of virulence- and pathogenicity-related genes.</title>
        <authorList>
            <person name="Felix C."/>
            <person name="Meneses R."/>
            <person name="Goncalves M.F.M."/>
            <person name="Tilleman L."/>
            <person name="Duarte A.S."/>
            <person name="Jorrin-Novo J.V."/>
            <person name="Van de Peer Y."/>
            <person name="Deforce D."/>
            <person name="Van Nieuwerburgh F."/>
            <person name="Esteves A.C."/>
            <person name="Alves A."/>
        </authorList>
    </citation>
    <scope>NUCLEOTIDE SEQUENCE [LARGE SCALE GENOMIC DNA]</scope>
    <source>
        <strain evidence="3 4">LA-SOL3</strain>
    </source>
</reference>
<evidence type="ECO:0000256" key="1">
    <source>
        <dbReference type="SAM" id="MobiDB-lite"/>
    </source>
</evidence>
<sequence length="617" mass="63194">MHPTRLLLSAGMLACAGTALAQLNFETDATLHDYPSLADGRGKYNPPWCEVGYDSLDLNSITSYCAIDKSTCGACLNVCGSKGCKYLLAIDQCSRSDGLLDMSTGAGQEVGGATTGHLQVKVTQVDASKCKHIWNGQMYFSWAAPNGGLATLKSVIDSEPKTANRVVDYTAAPISTSSQSPLTLVSSTSSAKASSIESPSTEALSTEVSSTAARPVSENSVTTETKAASESSSSTETKASRLGAAHAQPQFTSKYSSPTETKVSSVDSAPAKPAVTSEYSSPAETESPSTYAIPANTASSPSVKNSPSSSTPKQSEIVPAFTSPTPATTASSSPAEDSPSYTVPQQSKTVNPDAAMTSEPRSVPTTTSFSSSAPFSDSSVIAAASLSAPGSIPTNDDSDTKTDLGPDPNGAGGRIMIGNQESGSRTVTSLDGESEECVTITSTVPGSIIHYTVTIGRGSQKTINQSPSSTTQGVFAENAASDSTRKATTLVRSTSTIWYTQTTISTGCLSGGTECPESLRTTCTSTMLSAVRTYMAVPVYATPSQGGPDNINGMHAVEPPNAEVSAGAHAAGVKERGEISAPAPHAKRSAAPAPAGSHIWEAIMALSGLIALAVLAL</sequence>
<dbReference type="SUPFAM" id="SSF50685">
    <property type="entry name" value="Barwin-like endoglucanases"/>
    <property type="match status" value="1"/>
</dbReference>
<dbReference type="EMBL" id="VCHE01000013">
    <property type="protein sequence ID" value="KAB2578204.1"/>
    <property type="molecule type" value="Genomic_DNA"/>
</dbReference>
<dbReference type="InterPro" id="IPR036908">
    <property type="entry name" value="RlpA-like_sf"/>
</dbReference>
<feature type="compositionally biased region" description="Polar residues" evidence="1">
    <location>
        <begin position="201"/>
        <end position="221"/>
    </location>
</feature>
<feature type="compositionally biased region" description="Polar residues" evidence="1">
    <location>
        <begin position="249"/>
        <end position="267"/>
    </location>
</feature>
<feature type="signal peptide" evidence="2">
    <location>
        <begin position="1"/>
        <end position="21"/>
    </location>
</feature>
<feature type="compositionally biased region" description="Polar residues" evidence="1">
    <location>
        <begin position="339"/>
        <end position="350"/>
    </location>
</feature>
<feature type="region of interest" description="Disordered" evidence="1">
    <location>
        <begin position="387"/>
        <end position="414"/>
    </location>
</feature>
<evidence type="ECO:0000313" key="4">
    <source>
        <dbReference type="Proteomes" id="UP000325902"/>
    </source>
</evidence>
<feature type="chain" id="PRO_5024895294" evidence="2">
    <location>
        <begin position="22"/>
        <end position="617"/>
    </location>
</feature>
<dbReference type="Proteomes" id="UP000325902">
    <property type="component" value="Unassembled WGS sequence"/>
</dbReference>
<organism evidence="3 4">
    <name type="scientific">Lasiodiplodia theobromae</name>
    <dbReference type="NCBI Taxonomy" id="45133"/>
    <lineage>
        <taxon>Eukaryota</taxon>
        <taxon>Fungi</taxon>
        <taxon>Dikarya</taxon>
        <taxon>Ascomycota</taxon>
        <taxon>Pezizomycotina</taxon>
        <taxon>Dothideomycetes</taxon>
        <taxon>Dothideomycetes incertae sedis</taxon>
        <taxon>Botryosphaeriales</taxon>
        <taxon>Botryosphaeriaceae</taxon>
        <taxon>Lasiodiplodia</taxon>
    </lineage>
</organism>
<keyword evidence="4" id="KW-1185">Reference proteome</keyword>
<feature type="compositionally biased region" description="Polar residues" evidence="1">
    <location>
        <begin position="277"/>
        <end position="290"/>
    </location>
</feature>
<dbReference type="OrthoDB" id="3941579at2759"/>